<gene>
    <name evidence="1" type="ordered locus">MTR_2g036410</name>
</gene>
<dbReference type="HOGENOM" id="CLU_2472425_0_0_1"/>
<accession>G7IG55</accession>
<evidence type="ECO:0000313" key="1">
    <source>
        <dbReference type="EMBL" id="AES65184.1"/>
    </source>
</evidence>
<dbReference type="EMBL" id="CM001218">
    <property type="protein sequence ID" value="AES65184.1"/>
    <property type="molecule type" value="Genomic_DNA"/>
</dbReference>
<sequence length="88" mass="10110">MFAWSVVDMLEIDSDVACDQLTVSRSARVVAPWCRKQSSKNSSGRQLNRASPQYAYPFPNMDKLVDNSSGFKLLSFIDDYEFRNKSHR</sequence>
<evidence type="ECO:0000313" key="2">
    <source>
        <dbReference type="EnsemblPlants" id="AES65184"/>
    </source>
</evidence>
<evidence type="ECO:0000313" key="3">
    <source>
        <dbReference type="Proteomes" id="UP000002051"/>
    </source>
</evidence>
<dbReference type="EnsemblPlants" id="AES65184">
    <property type="protein sequence ID" value="AES65184"/>
    <property type="gene ID" value="MTR_2g036410"/>
</dbReference>
<organism evidence="1 3">
    <name type="scientific">Medicago truncatula</name>
    <name type="common">Barrel medic</name>
    <name type="synonym">Medicago tribuloides</name>
    <dbReference type="NCBI Taxonomy" id="3880"/>
    <lineage>
        <taxon>Eukaryota</taxon>
        <taxon>Viridiplantae</taxon>
        <taxon>Streptophyta</taxon>
        <taxon>Embryophyta</taxon>
        <taxon>Tracheophyta</taxon>
        <taxon>Spermatophyta</taxon>
        <taxon>Magnoliopsida</taxon>
        <taxon>eudicotyledons</taxon>
        <taxon>Gunneridae</taxon>
        <taxon>Pentapetalae</taxon>
        <taxon>rosids</taxon>
        <taxon>fabids</taxon>
        <taxon>Fabales</taxon>
        <taxon>Fabaceae</taxon>
        <taxon>Papilionoideae</taxon>
        <taxon>50 kb inversion clade</taxon>
        <taxon>NPAAA clade</taxon>
        <taxon>Hologalegina</taxon>
        <taxon>IRL clade</taxon>
        <taxon>Trifolieae</taxon>
        <taxon>Medicago</taxon>
    </lineage>
</organism>
<dbReference type="Proteomes" id="UP000002051">
    <property type="component" value="Chromosome 2"/>
</dbReference>
<protein>
    <submittedName>
        <fullName evidence="1 2">Uncharacterized protein</fullName>
    </submittedName>
</protein>
<dbReference type="PaxDb" id="3880-AES65184"/>
<name>G7IG55_MEDTR</name>
<reference evidence="2" key="3">
    <citation type="submission" date="2015-04" db="UniProtKB">
        <authorList>
            <consortium name="EnsemblPlants"/>
        </authorList>
    </citation>
    <scope>IDENTIFICATION</scope>
    <source>
        <strain evidence="2">cv. Jemalong A17</strain>
    </source>
</reference>
<dbReference type="AlphaFoldDB" id="G7IG55"/>
<proteinExistence type="predicted"/>
<reference evidence="1 3" key="1">
    <citation type="journal article" date="2011" name="Nature">
        <title>The Medicago genome provides insight into the evolution of rhizobial symbioses.</title>
        <authorList>
            <person name="Young N.D."/>
            <person name="Debelle F."/>
            <person name="Oldroyd G.E."/>
            <person name="Geurts R."/>
            <person name="Cannon S.B."/>
            <person name="Udvardi M.K."/>
            <person name="Benedito V.A."/>
            <person name="Mayer K.F."/>
            <person name="Gouzy J."/>
            <person name="Schoof H."/>
            <person name="Van de Peer Y."/>
            <person name="Proost S."/>
            <person name="Cook D.R."/>
            <person name="Meyers B.C."/>
            <person name="Spannagl M."/>
            <person name="Cheung F."/>
            <person name="De Mita S."/>
            <person name="Krishnakumar V."/>
            <person name="Gundlach H."/>
            <person name="Zhou S."/>
            <person name="Mudge J."/>
            <person name="Bharti A.K."/>
            <person name="Murray J.D."/>
            <person name="Naoumkina M.A."/>
            <person name="Rosen B."/>
            <person name="Silverstein K.A."/>
            <person name="Tang H."/>
            <person name="Rombauts S."/>
            <person name="Zhao P.X."/>
            <person name="Zhou P."/>
            <person name="Barbe V."/>
            <person name="Bardou P."/>
            <person name="Bechner M."/>
            <person name="Bellec A."/>
            <person name="Berger A."/>
            <person name="Berges H."/>
            <person name="Bidwell S."/>
            <person name="Bisseling T."/>
            <person name="Choisne N."/>
            <person name="Couloux A."/>
            <person name="Denny R."/>
            <person name="Deshpande S."/>
            <person name="Dai X."/>
            <person name="Doyle J.J."/>
            <person name="Dudez A.M."/>
            <person name="Farmer A.D."/>
            <person name="Fouteau S."/>
            <person name="Franken C."/>
            <person name="Gibelin C."/>
            <person name="Gish J."/>
            <person name="Goldstein S."/>
            <person name="Gonzalez A.J."/>
            <person name="Green P.J."/>
            <person name="Hallab A."/>
            <person name="Hartog M."/>
            <person name="Hua A."/>
            <person name="Humphray S.J."/>
            <person name="Jeong D.H."/>
            <person name="Jing Y."/>
            <person name="Jocker A."/>
            <person name="Kenton S.M."/>
            <person name="Kim D.J."/>
            <person name="Klee K."/>
            <person name="Lai H."/>
            <person name="Lang C."/>
            <person name="Lin S."/>
            <person name="Macmil S.L."/>
            <person name="Magdelenat G."/>
            <person name="Matthews L."/>
            <person name="McCorrison J."/>
            <person name="Monaghan E.L."/>
            <person name="Mun J.H."/>
            <person name="Najar F.Z."/>
            <person name="Nicholson C."/>
            <person name="Noirot C."/>
            <person name="O'Bleness M."/>
            <person name="Paule C.R."/>
            <person name="Poulain J."/>
            <person name="Prion F."/>
            <person name="Qin B."/>
            <person name="Qu C."/>
            <person name="Retzel E.F."/>
            <person name="Riddle C."/>
            <person name="Sallet E."/>
            <person name="Samain S."/>
            <person name="Samson N."/>
            <person name="Sanders I."/>
            <person name="Saurat O."/>
            <person name="Scarpelli C."/>
            <person name="Schiex T."/>
            <person name="Segurens B."/>
            <person name="Severin A.J."/>
            <person name="Sherrier D.J."/>
            <person name="Shi R."/>
            <person name="Sims S."/>
            <person name="Singer S.R."/>
            <person name="Sinharoy S."/>
            <person name="Sterck L."/>
            <person name="Viollet A."/>
            <person name="Wang B.B."/>
            <person name="Wang K."/>
            <person name="Wang M."/>
            <person name="Wang X."/>
            <person name="Warfsmann J."/>
            <person name="Weissenbach J."/>
            <person name="White D.D."/>
            <person name="White J.D."/>
            <person name="Wiley G.B."/>
            <person name="Wincker P."/>
            <person name="Xing Y."/>
            <person name="Yang L."/>
            <person name="Yao Z."/>
            <person name="Ying F."/>
            <person name="Zhai J."/>
            <person name="Zhou L."/>
            <person name="Zuber A."/>
            <person name="Denarie J."/>
            <person name="Dixon R.A."/>
            <person name="May G.D."/>
            <person name="Schwartz D.C."/>
            <person name="Rogers J."/>
            <person name="Quetier F."/>
            <person name="Town C.D."/>
            <person name="Roe B.A."/>
        </authorList>
    </citation>
    <scope>NUCLEOTIDE SEQUENCE [LARGE SCALE GENOMIC DNA]</scope>
    <source>
        <strain evidence="1">A17</strain>
        <strain evidence="2 3">cv. Jemalong A17</strain>
    </source>
</reference>
<keyword evidence="3" id="KW-1185">Reference proteome</keyword>
<reference evidence="1 3" key="2">
    <citation type="journal article" date="2014" name="BMC Genomics">
        <title>An improved genome release (version Mt4.0) for the model legume Medicago truncatula.</title>
        <authorList>
            <person name="Tang H."/>
            <person name="Krishnakumar V."/>
            <person name="Bidwell S."/>
            <person name="Rosen B."/>
            <person name="Chan A."/>
            <person name="Zhou S."/>
            <person name="Gentzbittel L."/>
            <person name="Childs K.L."/>
            <person name="Yandell M."/>
            <person name="Gundlach H."/>
            <person name="Mayer K.F."/>
            <person name="Schwartz D.C."/>
            <person name="Town C.D."/>
        </authorList>
    </citation>
    <scope>GENOME REANNOTATION</scope>
    <source>
        <strain evidence="2 3">cv. Jemalong A17</strain>
    </source>
</reference>